<reference evidence="2 3" key="1">
    <citation type="journal article" date="2009" name="Nature">
        <title>The Sorghum bicolor genome and the diversification of grasses.</title>
        <authorList>
            <person name="Paterson A.H."/>
            <person name="Bowers J.E."/>
            <person name="Bruggmann R."/>
            <person name="Dubchak I."/>
            <person name="Grimwood J."/>
            <person name="Gundlach H."/>
            <person name="Haberer G."/>
            <person name="Hellsten U."/>
            <person name="Mitros T."/>
            <person name="Poliakov A."/>
            <person name="Schmutz J."/>
            <person name="Spannagl M."/>
            <person name="Tang H."/>
            <person name="Wang X."/>
            <person name="Wicker T."/>
            <person name="Bharti A.K."/>
            <person name="Chapman J."/>
            <person name="Feltus F.A."/>
            <person name="Gowik U."/>
            <person name="Grigoriev I.V."/>
            <person name="Lyons E."/>
            <person name="Maher C.A."/>
            <person name="Martis M."/>
            <person name="Narechania A."/>
            <person name="Otillar R.P."/>
            <person name="Penning B.W."/>
            <person name="Salamov A.A."/>
            <person name="Wang Y."/>
            <person name="Zhang L."/>
            <person name="Carpita N.C."/>
            <person name="Freeling M."/>
            <person name="Gingle A.R."/>
            <person name="Hash C.T."/>
            <person name="Keller B."/>
            <person name="Klein P."/>
            <person name="Kresovich S."/>
            <person name="McCann M.C."/>
            <person name="Ming R."/>
            <person name="Peterson D.G."/>
            <person name="Mehboob-ur-Rahman"/>
            <person name="Ware D."/>
            <person name="Westhoff P."/>
            <person name="Mayer K.F."/>
            <person name="Messing J."/>
            <person name="Rokhsar D.S."/>
        </authorList>
    </citation>
    <scope>NUCLEOTIDE SEQUENCE [LARGE SCALE GENOMIC DNA]</scope>
    <source>
        <strain evidence="3">cv. BTx623</strain>
    </source>
</reference>
<accession>A0A1Z5RDR5</accession>
<dbReference type="Gramene" id="OQU81641">
    <property type="protein sequence ID" value="OQU81641"/>
    <property type="gene ID" value="SORBI_3006G090201"/>
</dbReference>
<evidence type="ECO:0000313" key="3">
    <source>
        <dbReference type="Proteomes" id="UP000000768"/>
    </source>
</evidence>
<dbReference type="Proteomes" id="UP000000768">
    <property type="component" value="Chromosome 6"/>
</dbReference>
<dbReference type="EMBL" id="CM000765">
    <property type="protein sequence ID" value="OQU81641.1"/>
    <property type="molecule type" value="Genomic_DNA"/>
</dbReference>
<name>A0A1Z5RDR5_SORBI</name>
<feature type="compositionally biased region" description="Basic and acidic residues" evidence="1">
    <location>
        <begin position="10"/>
        <end position="23"/>
    </location>
</feature>
<evidence type="ECO:0000313" key="2">
    <source>
        <dbReference type="EMBL" id="OQU81641.1"/>
    </source>
</evidence>
<proteinExistence type="predicted"/>
<reference evidence="3" key="2">
    <citation type="journal article" date="2018" name="Plant J.">
        <title>The Sorghum bicolor reference genome: improved assembly, gene annotations, a transcriptome atlas, and signatures of genome organization.</title>
        <authorList>
            <person name="McCormick R.F."/>
            <person name="Truong S.K."/>
            <person name="Sreedasyam A."/>
            <person name="Jenkins J."/>
            <person name="Shu S."/>
            <person name="Sims D."/>
            <person name="Kennedy M."/>
            <person name="Amirebrahimi M."/>
            <person name="Weers B.D."/>
            <person name="McKinley B."/>
            <person name="Mattison A."/>
            <person name="Morishige D.T."/>
            <person name="Grimwood J."/>
            <person name="Schmutz J."/>
            <person name="Mullet J.E."/>
        </authorList>
    </citation>
    <scope>NUCLEOTIDE SEQUENCE [LARGE SCALE GENOMIC DNA]</scope>
    <source>
        <strain evidence="3">cv. BTx623</strain>
    </source>
</reference>
<keyword evidence="3" id="KW-1185">Reference proteome</keyword>
<protein>
    <submittedName>
        <fullName evidence="2">Uncharacterized protein</fullName>
    </submittedName>
</protein>
<dbReference type="AlphaFoldDB" id="A0A1Z5RDR5"/>
<evidence type="ECO:0000256" key="1">
    <source>
        <dbReference type="SAM" id="MobiDB-lite"/>
    </source>
</evidence>
<dbReference type="InParanoid" id="A0A1Z5RDR5"/>
<sequence>MSLVWWSSESEGRRQGTNPRDRPVTATCPRSESRRGTDARPSLSICSDHDHPSTPLHPGSCRDLLRFKPQPHPRSQHPATASQPSILPRICLLLLPPWLQIESVSPRPPPGGASS</sequence>
<gene>
    <name evidence="2" type="ORF">SORBI_3006G090201</name>
</gene>
<feature type="region of interest" description="Disordered" evidence="1">
    <location>
        <begin position="1"/>
        <end position="83"/>
    </location>
</feature>
<organism evidence="2 3">
    <name type="scientific">Sorghum bicolor</name>
    <name type="common">Sorghum</name>
    <name type="synonym">Sorghum vulgare</name>
    <dbReference type="NCBI Taxonomy" id="4558"/>
    <lineage>
        <taxon>Eukaryota</taxon>
        <taxon>Viridiplantae</taxon>
        <taxon>Streptophyta</taxon>
        <taxon>Embryophyta</taxon>
        <taxon>Tracheophyta</taxon>
        <taxon>Spermatophyta</taxon>
        <taxon>Magnoliopsida</taxon>
        <taxon>Liliopsida</taxon>
        <taxon>Poales</taxon>
        <taxon>Poaceae</taxon>
        <taxon>PACMAD clade</taxon>
        <taxon>Panicoideae</taxon>
        <taxon>Andropogonodae</taxon>
        <taxon>Andropogoneae</taxon>
        <taxon>Sorghinae</taxon>
        <taxon>Sorghum</taxon>
    </lineage>
</organism>